<reference evidence="1 2" key="1">
    <citation type="submission" date="2018-01" db="EMBL/GenBank/DDBJ databases">
        <title>Complete genome sequence of Salinigranum rubrum GX10T, an extremely halophilic archaeon isolated from a marine solar saltern.</title>
        <authorList>
            <person name="Han S."/>
        </authorList>
    </citation>
    <scope>NUCLEOTIDE SEQUENCE [LARGE SCALE GENOMIC DNA]</scope>
    <source>
        <strain evidence="1 2">GX10</strain>
    </source>
</reference>
<proteinExistence type="predicted"/>
<gene>
    <name evidence="1" type="ORF">C2R22_10230</name>
</gene>
<dbReference type="AlphaFoldDB" id="A0A2I8VJ81"/>
<name>A0A2I8VJ81_9EURY</name>
<evidence type="ECO:0000313" key="1">
    <source>
        <dbReference type="EMBL" id="AUV81978.1"/>
    </source>
</evidence>
<dbReference type="Proteomes" id="UP000236584">
    <property type="component" value="Chromosome"/>
</dbReference>
<dbReference type="RefSeq" id="WP_103425667.1">
    <property type="nucleotide sequence ID" value="NZ_CP026309.1"/>
</dbReference>
<organism evidence="1 2">
    <name type="scientific">Salinigranum rubrum</name>
    <dbReference type="NCBI Taxonomy" id="755307"/>
    <lineage>
        <taxon>Archaea</taxon>
        <taxon>Methanobacteriati</taxon>
        <taxon>Methanobacteriota</taxon>
        <taxon>Stenosarchaea group</taxon>
        <taxon>Halobacteria</taxon>
        <taxon>Halobacteriales</taxon>
        <taxon>Haloferacaceae</taxon>
        <taxon>Salinigranum</taxon>
    </lineage>
</organism>
<evidence type="ECO:0008006" key="3">
    <source>
        <dbReference type="Google" id="ProtNLM"/>
    </source>
</evidence>
<dbReference type="EMBL" id="CP026309">
    <property type="protein sequence ID" value="AUV81978.1"/>
    <property type="molecule type" value="Genomic_DNA"/>
</dbReference>
<dbReference type="KEGG" id="srub:C2R22_10230"/>
<dbReference type="OrthoDB" id="335678at2157"/>
<dbReference type="GeneID" id="35592471"/>
<sequence>MSHTKRHVSRPRPGPDWVVHDVRAYAYWRAGVDDCANCGVDVALDDDHYGMELLRHRPTTGKLGLERERFVFCSEECVDAWSH</sequence>
<accession>A0A2I8VJ81</accession>
<evidence type="ECO:0000313" key="2">
    <source>
        <dbReference type="Proteomes" id="UP000236584"/>
    </source>
</evidence>
<protein>
    <recommendedName>
        <fullName evidence="3">MYM-type domain-containing protein</fullName>
    </recommendedName>
</protein>
<keyword evidence="2" id="KW-1185">Reference proteome</keyword>